<feature type="compositionally biased region" description="Low complexity" evidence="1">
    <location>
        <begin position="168"/>
        <end position="212"/>
    </location>
</feature>
<dbReference type="RefSeq" id="WP_306876427.1">
    <property type="nucleotide sequence ID" value="NZ_JAUSRB010000005.1"/>
</dbReference>
<feature type="region of interest" description="Disordered" evidence="1">
    <location>
        <begin position="293"/>
        <end position="321"/>
    </location>
</feature>
<evidence type="ECO:0000313" key="2">
    <source>
        <dbReference type="EMBL" id="MDP9870475.1"/>
    </source>
</evidence>
<keyword evidence="3" id="KW-1185">Reference proteome</keyword>
<evidence type="ECO:0000313" key="3">
    <source>
        <dbReference type="Proteomes" id="UP001230426"/>
    </source>
</evidence>
<feature type="compositionally biased region" description="Acidic residues" evidence="1">
    <location>
        <begin position="39"/>
        <end position="52"/>
    </location>
</feature>
<organism evidence="2 3">
    <name type="scientific">Streptosporangium brasiliense</name>
    <dbReference type="NCBI Taxonomy" id="47480"/>
    <lineage>
        <taxon>Bacteria</taxon>
        <taxon>Bacillati</taxon>
        <taxon>Actinomycetota</taxon>
        <taxon>Actinomycetes</taxon>
        <taxon>Streptosporangiales</taxon>
        <taxon>Streptosporangiaceae</taxon>
        <taxon>Streptosporangium</taxon>
    </lineage>
</organism>
<reference evidence="2 3" key="1">
    <citation type="submission" date="2023-07" db="EMBL/GenBank/DDBJ databases">
        <title>Sequencing the genomes of 1000 actinobacteria strains.</title>
        <authorList>
            <person name="Klenk H.-P."/>
        </authorList>
    </citation>
    <scope>NUCLEOTIDE SEQUENCE [LARGE SCALE GENOMIC DNA]</scope>
    <source>
        <strain evidence="2 3">DSM 44109</strain>
    </source>
</reference>
<dbReference type="Proteomes" id="UP001230426">
    <property type="component" value="Unassembled WGS sequence"/>
</dbReference>
<name>A0ABT9RQ33_9ACTN</name>
<comment type="caution">
    <text evidence="2">The sequence shown here is derived from an EMBL/GenBank/DDBJ whole genome shotgun (WGS) entry which is preliminary data.</text>
</comment>
<sequence>MNNTTDEPQAVETVEAAPAEVAPIEGTVLPAAMPVPAPEPDETDDDLDEDERPEGIPAAHLAAGGLSSAAVTLGSLYQLLGLPGLIGGAVLSGGGAIAYVRHRHQRRQRSTWGVSWEDGKGGRGPGRRSRSGGGGAFGALRSEGRSSRSAGRSTGGGLLAGRKGRSTGGASRSGGAAASGYGSTGRARPAGRGRDSSAATSARSTTRQGTSAKSAQGATRQRGPLQNVRHAAASTGRAARNFGRTARRAGAGTARAVRSSASQVRKGAAWADAKTGDRAGRAYRATTAATRRAARATGRAAASQARRAGAWADRKTGQRVSTAWHATRGAEGFRAARRRAAATLGGWDAQLTATLVALVALLVDRWRARQAVAAEQADKDAQAAAEAAEDGSGDGPRDPALTRVIACPRCKAEHTVTIPADEFDTWIRCGCGLKICVFREPVDPPEHVMAELAEEMAADSGADDRRRPPSTTASPIHTRRNRSVSANPLAAAAAEVNAAAAAHAPADMWDVARELDQLHEVPANIAMAVRTYTMRLQGEYPIDPAVVDAIHQLYQGLAQLVPVAEEIAVMFRTAHAEDLKREEAPRTNEQMWDVGRI</sequence>
<feature type="compositionally biased region" description="Low complexity" evidence="1">
    <location>
        <begin position="293"/>
        <end position="311"/>
    </location>
</feature>
<proteinExistence type="predicted"/>
<feature type="region of interest" description="Disordered" evidence="1">
    <location>
        <begin position="456"/>
        <end position="483"/>
    </location>
</feature>
<feature type="region of interest" description="Disordered" evidence="1">
    <location>
        <begin position="26"/>
        <end position="53"/>
    </location>
</feature>
<accession>A0ABT9RQ33</accession>
<protein>
    <submittedName>
        <fullName evidence="2">Uncharacterized protein</fullName>
    </submittedName>
</protein>
<gene>
    <name evidence="2" type="ORF">J2S55_009813</name>
</gene>
<feature type="region of interest" description="Disordered" evidence="1">
    <location>
        <begin position="103"/>
        <end position="273"/>
    </location>
</feature>
<feature type="compositionally biased region" description="Low complexity" evidence="1">
    <location>
        <begin position="235"/>
        <end position="262"/>
    </location>
</feature>
<evidence type="ECO:0000256" key="1">
    <source>
        <dbReference type="SAM" id="MobiDB-lite"/>
    </source>
</evidence>
<dbReference type="EMBL" id="JAUSRB010000005">
    <property type="protein sequence ID" value="MDP9870475.1"/>
    <property type="molecule type" value="Genomic_DNA"/>
</dbReference>